<evidence type="ECO:0000256" key="1">
    <source>
        <dbReference type="SAM" id="MobiDB-lite"/>
    </source>
</evidence>
<name>A0ABZ2PKW3_9NOCA</name>
<dbReference type="RefSeq" id="WP_338890814.1">
    <property type="nucleotide sequence ID" value="NZ_CP147846.1"/>
</dbReference>
<keyword evidence="4" id="KW-1185">Reference proteome</keyword>
<evidence type="ECO:0000259" key="2">
    <source>
        <dbReference type="Pfam" id="PF13924"/>
    </source>
</evidence>
<accession>A0ABZ2PKW3</accession>
<evidence type="ECO:0000313" key="4">
    <source>
        <dbReference type="Proteomes" id="UP001432000"/>
    </source>
</evidence>
<evidence type="ECO:0000313" key="3">
    <source>
        <dbReference type="EMBL" id="WXG69810.1"/>
    </source>
</evidence>
<dbReference type="Proteomes" id="UP001432000">
    <property type="component" value="Chromosome"/>
</dbReference>
<dbReference type="EMBL" id="CP147846">
    <property type="protein sequence ID" value="WXG69810.1"/>
    <property type="molecule type" value="Genomic_DNA"/>
</dbReference>
<feature type="domain" description="Lipocalin-like" evidence="2">
    <location>
        <begin position="8"/>
        <end position="144"/>
    </location>
</feature>
<organism evidence="3 4">
    <name type="scientific">Rhodococcus sovatensis</name>
    <dbReference type="NCBI Taxonomy" id="1805840"/>
    <lineage>
        <taxon>Bacteria</taxon>
        <taxon>Bacillati</taxon>
        <taxon>Actinomycetota</taxon>
        <taxon>Actinomycetes</taxon>
        <taxon>Mycobacteriales</taxon>
        <taxon>Nocardiaceae</taxon>
        <taxon>Rhodococcus</taxon>
    </lineage>
</organism>
<dbReference type="Pfam" id="PF13924">
    <property type="entry name" value="Lipocalin_5"/>
    <property type="match status" value="1"/>
</dbReference>
<protein>
    <submittedName>
        <fullName evidence="3">Lipocalin-like domain-containing protein</fullName>
    </submittedName>
</protein>
<feature type="region of interest" description="Disordered" evidence="1">
    <location>
        <begin position="126"/>
        <end position="145"/>
    </location>
</feature>
<dbReference type="InterPro" id="IPR024311">
    <property type="entry name" value="Lipocalin-like"/>
</dbReference>
<proteinExistence type="predicted"/>
<gene>
    <name evidence="3" type="ORF">WDS16_04475</name>
</gene>
<reference evidence="3 4" key="1">
    <citation type="submission" date="2024-03" db="EMBL/GenBank/DDBJ databases">
        <title>Natural products discovery in diverse microorganisms through a two-stage MS feature dereplication strategy.</title>
        <authorList>
            <person name="Zhang R."/>
        </authorList>
    </citation>
    <scope>NUCLEOTIDE SEQUENCE [LARGE SCALE GENOMIC DNA]</scope>
    <source>
        <strain evidence="3 4">18930</strain>
    </source>
</reference>
<sequence>MIDRDRLIGAWKLVSAIEVYSDGERRPQFGPDAAGYLSYSPNGIVTAVLGSTNRPGNEVTEPQSSTDADLAGMARQFIAYAGPFTIVDNTDTVIHHLEVSMFTGWQGTGQARTVRIDGDTLRIAASPRTAPDGRPFHTELSWTRT</sequence>